<name>T0RZF3_SAPDV</name>
<accession>T0RZF3</accession>
<gene>
    <name evidence="3" type="ORF">SDRG_06536</name>
</gene>
<dbReference type="AlphaFoldDB" id="T0RZF3"/>
<protein>
    <submittedName>
        <fullName evidence="3">Uncharacterized protein</fullName>
    </submittedName>
</protein>
<dbReference type="eggNOG" id="ENOG502SAIM">
    <property type="taxonomic scope" value="Eukaryota"/>
</dbReference>
<reference evidence="3 4" key="1">
    <citation type="submission" date="2012-04" db="EMBL/GenBank/DDBJ databases">
        <title>The Genome Sequence of Saprolegnia declina VS20.</title>
        <authorList>
            <consortium name="The Broad Institute Genome Sequencing Platform"/>
            <person name="Russ C."/>
            <person name="Nusbaum C."/>
            <person name="Tyler B."/>
            <person name="van West P."/>
            <person name="Dieguez-Uribeondo J."/>
            <person name="de Bruijn I."/>
            <person name="Tripathy S."/>
            <person name="Jiang R."/>
            <person name="Young S.K."/>
            <person name="Zeng Q."/>
            <person name="Gargeya S."/>
            <person name="Fitzgerald M."/>
            <person name="Haas B."/>
            <person name="Abouelleil A."/>
            <person name="Alvarado L."/>
            <person name="Arachchi H.M."/>
            <person name="Berlin A."/>
            <person name="Chapman S.B."/>
            <person name="Goldberg J."/>
            <person name="Griggs A."/>
            <person name="Gujja S."/>
            <person name="Hansen M."/>
            <person name="Howarth C."/>
            <person name="Imamovic A."/>
            <person name="Larimer J."/>
            <person name="McCowen C."/>
            <person name="Montmayeur A."/>
            <person name="Murphy C."/>
            <person name="Neiman D."/>
            <person name="Pearson M."/>
            <person name="Priest M."/>
            <person name="Roberts A."/>
            <person name="Saif S."/>
            <person name="Shea T."/>
            <person name="Sisk P."/>
            <person name="Sykes S."/>
            <person name="Wortman J."/>
            <person name="Nusbaum C."/>
            <person name="Birren B."/>
        </authorList>
    </citation>
    <scope>NUCLEOTIDE SEQUENCE [LARGE SCALE GENOMIC DNA]</scope>
    <source>
        <strain evidence="3 4">VS20</strain>
    </source>
</reference>
<evidence type="ECO:0000313" key="4">
    <source>
        <dbReference type="Proteomes" id="UP000030762"/>
    </source>
</evidence>
<dbReference type="GeneID" id="19947263"/>
<feature type="region of interest" description="Disordered" evidence="2">
    <location>
        <begin position="359"/>
        <end position="379"/>
    </location>
</feature>
<dbReference type="RefSeq" id="XP_008610539.1">
    <property type="nucleotide sequence ID" value="XM_008612317.1"/>
</dbReference>
<evidence type="ECO:0000256" key="1">
    <source>
        <dbReference type="SAM" id="Coils"/>
    </source>
</evidence>
<dbReference type="InParanoid" id="T0RZF3"/>
<dbReference type="VEuPathDB" id="FungiDB:SDRG_06536"/>
<feature type="region of interest" description="Disordered" evidence="2">
    <location>
        <begin position="1"/>
        <end position="20"/>
    </location>
</feature>
<proteinExistence type="predicted"/>
<dbReference type="EMBL" id="JH767149">
    <property type="protein sequence ID" value="EQC35777.1"/>
    <property type="molecule type" value="Genomic_DNA"/>
</dbReference>
<dbReference type="Proteomes" id="UP000030762">
    <property type="component" value="Unassembled WGS sequence"/>
</dbReference>
<feature type="compositionally biased region" description="Basic and acidic residues" evidence="2">
    <location>
        <begin position="1"/>
        <end position="13"/>
    </location>
</feature>
<keyword evidence="1" id="KW-0175">Coiled coil</keyword>
<feature type="coiled-coil region" evidence="1">
    <location>
        <begin position="301"/>
        <end position="328"/>
    </location>
</feature>
<sequence>MDDGSRTTDETRAWRRRPRPATASAIHAQYSAYRIGVRETRGSVLRYLHETAPDGRTFQGALSPAGRCGVVASSDGRSMIALDCDGSHSFGVVTCPEVVYEGQVDGDGTPMGYGIGSFANGNLFAGHWVEGRPEGLGQLTTALDPDVNATGYGWYVEQRAMQLLRAPDAPTPPPDLGVRRPLEQPLLGLYIVGRVLETNRLRRCQQALGLWAQRVCHDSVLTAIAARGLAYESWRQAYAALEASARTVCTGLRAKGPADPALHARLDAVLDRQRLVRDRDAIRYKRTAKARQVQTTTTTCLGIERNATALLQAELDDLEAELRDARAAQARCTVVQSEIATLRQTIEDRKVTLHALRRRHHHHIQPPPPRRQSSQTTLPDLPAPTCEEIAFVCGVPGCACGVPKDVFRRVGAALSGCD</sequence>
<evidence type="ECO:0000313" key="3">
    <source>
        <dbReference type="EMBL" id="EQC35777.1"/>
    </source>
</evidence>
<dbReference type="OrthoDB" id="127541at2759"/>
<keyword evidence="4" id="KW-1185">Reference proteome</keyword>
<dbReference type="OMA" id="TPRAREC"/>
<organism evidence="3 4">
    <name type="scientific">Saprolegnia diclina (strain VS20)</name>
    <dbReference type="NCBI Taxonomy" id="1156394"/>
    <lineage>
        <taxon>Eukaryota</taxon>
        <taxon>Sar</taxon>
        <taxon>Stramenopiles</taxon>
        <taxon>Oomycota</taxon>
        <taxon>Saprolegniomycetes</taxon>
        <taxon>Saprolegniales</taxon>
        <taxon>Saprolegniaceae</taxon>
        <taxon>Saprolegnia</taxon>
    </lineage>
</organism>
<evidence type="ECO:0000256" key="2">
    <source>
        <dbReference type="SAM" id="MobiDB-lite"/>
    </source>
</evidence>